<reference evidence="1" key="1">
    <citation type="submission" date="2021-03" db="EMBL/GenBank/DDBJ databases">
        <authorList>
            <person name="Li Z."/>
            <person name="Yang C."/>
        </authorList>
    </citation>
    <scope>NUCLEOTIDE SEQUENCE</scope>
    <source>
        <strain evidence="1">Dzin_1.0</strain>
        <tissue evidence="1">Leaf</tissue>
    </source>
</reference>
<accession>A0A9D5CXJ8</accession>
<reference evidence="1" key="2">
    <citation type="journal article" date="2022" name="Hortic Res">
        <title>The genome of Dioscorea zingiberensis sheds light on the biosynthesis, origin and evolution of the medicinally important diosgenin saponins.</title>
        <authorList>
            <person name="Li Y."/>
            <person name="Tan C."/>
            <person name="Li Z."/>
            <person name="Guo J."/>
            <person name="Li S."/>
            <person name="Chen X."/>
            <person name="Wang C."/>
            <person name="Dai X."/>
            <person name="Yang H."/>
            <person name="Song W."/>
            <person name="Hou L."/>
            <person name="Xu J."/>
            <person name="Tong Z."/>
            <person name="Xu A."/>
            <person name="Yuan X."/>
            <person name="Wang W."/>
            <person name="Yang Q."/>
            <person name="Chen L."/>
            <person name="Sun Z."/>
            <person name="Wang K."/>
            <person name="Pan B."/>
            <person name="Chen J."/>
            <person name="Bao Y."/>
            <person name="Liu F."/>
            <person name="Qi X."/>
            <person name="Gang D.R."/>
            <person name="Wen J."/>
            <person name="Li J."/>
        </authorList>
    </citation>
    <scope>NUCLEOTIDE SEQUENCE</scope>
    <source>
        <strain evidence="1">Dzin_1.0</strain>
    </source>
</reference>
<dbReference type="EMBL" id="JAGGNH010000002">
    <property type="protein sequence ID" value="KAJ0980228.1"/>
    <property type="molecule type" value="Genomic_DNA"/>
</dbReference>
<name>A0A9D5CXJ8_9LILI</name>
<protein>
    <submittedName>
        <fullName evidence="1">Uncharacterized protein</fullName>
    </submittedName>
</protein>
<organism evidence="1 2">
    <name type="scientific">Dioscorea zingiberensis</name>
    <dbReference type="NCBI Taxonomy" id="325984"/>
    <lineage>
        <taxon>Eukaryota</taxon>
        <taxon>Viridiplantae</taxon>
        <taxon>Streptophyta</taxon>
        <taxon>Embryophyta</taxon>
        <taxon>Tracheophyta</taxon>
        <taxon>Spermatophyta</taxon>
        <taxon>Magnoliopsida</taxon>
        <taxon>Liliopsida</taxon>
        <taxon>Dioscoreales</taxon>
        <taxon>Dioscoreaceae</taxon>
        <taxon>Dioscorea</taxon>
    </lineage>
</organism>
<evidence type="ECO:0000313" key="2">
    <source>
        <dbReference type="Proteomes" id="UP001085076"/>
    </source>
</evidence>
<dbReference type="Proteomes" id="UP001085076">
    <property type="component" value="Miscellaneous, Linkage group lg02"/>
</dbReference>
<keyword evidence="2" id="KW-1185">Reference proteome</keyword>
<evidence type="ECO:0000313" key="1">
    <source>
        <dbReference type="EMBL" id="KAJ0980228.1"/>
    </source>
</evidence>
<sequence length="87" mass="9923">MEMSWLEARRDEGLHFSVGGKRGKRVEVNDVKTQSGAVFSPSCIAWNMSGKKIMCLFLVANLEDKTFFMLSIIIGWRFAHHDLVSIF</sequence>
<comment type="caution">
    <text evidence="1">The sequence shown here is derived from an EMBL/GenBank/DDBJ whole genome shotgun (WGS) entry which is preliminary data.</text>
</comment>
<proteinExistence type="predicted"/>
<dbReference type="AlphaFoldDB" id="A0A9D5CXJ8"/>
<gene>
    <name evidence="1" type="ORF">J5N97_008483</name>
</gene>